<dbReference type="EMBL" id="AMQN01004697">
    <property type="status" value="NOT_ANNOTATED_CDS"/>
    <property type="molecule type" value="Genomic_DNA"/>
</dbReference>
<dbReference type="OrthoDB" id="10659606at2759"/>
<dbReference type="EMBL" id="AMQN01004698">
    <property type="status" value="NOT_ANNOTATED_CDS"/>
    <property type="molecule type" value="Genomic_DNA"/>
</dbReference>
<organism evidence="2">
    <name type="scientific">Capitella teleta</name>
    <name type="common">Polychaete worm</name>
    <dbReference type="NCBI Taxonomy" id="283909"/>
    <lineage>
        <taxon>Eukaryota</taxon>
        <taxon>Metazoa</taxon>
        <taxon>Spiralia</taxon>
        <taxon>Lophotrochozoa</taxon>
        <taxon>Annelida</taxon>
        <taxon>Polychaeta</taxon>
        <taxon>Sedentaria</taxon>
        <taxon>Scolecida</taxon>
        <taxon>Capitellidae</taxon>
        <taxon>Capitella</taxon>
    </lineage>
</organism>
<reference evidence="4" key="1">
    <citation type="submission" date="2012-12" db="EMBL/GenBank/DDBJ databases">
        <authorList>
            <person name="Hellsten U."/>
            <person name="Grimwood J."/>
            <person name="Chapman J.A."/>
            <person name="Shapiro H."/>
            <person name="Aerts A."/>
            <person name="Otillar R.P."/>
            <person name="Terry A.Y."/>
            <person name="Boore J.L."/>
            <person name="Simakov O."/>
            <person name="Marletaz F."/>
            <person name="Cho S.-J."/>
            <person name="Edsinger-Gonzales E."/>
            <person name="Havlak P."/>
            <person name="Kuo D.-H."/>
            <person name="Larsson T."/>
            <person name="Lv J."/>
            <person name="Arendt D."/>
            <person name="Savage R."/>
            <person name="Osoegawa K."/>
            <person name="de Jong P."/>
            <person name="Lindberg D.R."/>
            <person name="Seaver E.C."/>
            <person name="Weisblat D.A."/>
            <person name="Putnam N.H."/>
            <person name="Grigoriev I.V."/>
            <person name="Rokhsar D.S."/>
        </authorList>
    </citation>
    <scope>NUCLEOTIDE SEQUENCE</scope>
    <source>
        <strain evidence="4">I ESC-2004</strain>
    </source>
</reference>
<dbReference type="EMBL" id="AMQN01004696">
    <property type="status" value="NOT_ANNOTATED_CDS"/>
    <property type="molecule type" value="Genomic_DNA"/>
</dbReference>
<dbReference type="EMBL" id="AMQN01004695">
    <property type="status" value="NOT_ANNOTATED_CDS"/>
    <property type="molecule type" value="Genomic_DNA"/>
</dbReference>
<feature type="region of interest" description="Disordered" evidence="1">
    <location>
        <begin position="1"/>
        <end position="40"/>
    </location>
</feature>
<evidence type="ECO:0000313" key="4">
    <source>
        <dbReference type="Proteomes" id="UP000014760"/>
    </source>
</evidence>
<feature type="compositionally biased region" description="Basic and acidic residues" evidence="1">
    <location>
        <begin position="10"/>
        <end position="37"/>
    </location>
</feature>
<dbReference type="EnsemblMetazoa" id="CapteT213697">
    <property type="protein sequence ID" value="CapteP213697"/>
    <property type="gene ID" value="CapteG213697"/>
</dbReference>
<accession>R7VF42</accession>
<dbReference type="Proteomes" id="UP000014760">
    <property type="component" value="Unassembled WGS sequence"/>
</dbReference>
<dbReference type="AlphaFoldDB" id="R7VF42"/>
<proteinExistence type="predicted"/>
<dbReference type="CDD" id="cd05481">
    <property type="entry name" value="retropepsin_like_LTR_1"/>
    <property type="match status" value="1"/>
</dbReference>
<name>R7VF42_CAPTE</name>
<evidence type="ECO:0000256" key="1">
    <source>
        <dbReference type="SAM" id="MobiDB-lite"/>
    </source>
</evidence>
<reference evidence="3" key="3">
    <citation type="submission" date="2015-06" db="UniProtKB">
        <authorList>
            <consortium name="EnsemblMetazoa"/>
        </authorList>
    </citation>
    <scope>IDENTIFICATION</scope>
</reference>
<protein>
    <submittedName>
        <fullName evidence="2 3">Uncharacterized protein</fullName>
    </submittedName>
</protein>
<reference evidence="2 4" key="2">
    <citation type="journal article" date="2013" name="Nature">
        <title>Insights into bilaterian evolution from three spiralian genomes.</title>
        <authorList>
            <person name="Simakov O."/>
            <person name="Marletaz F."/>
            <person name="Cho S.J."/>
            <person name="Edsinger-Gonzales E."/>
            <person name="Havlak P."/>
            <person name="Hellsten U."/>
            <person name="Kuo D.H."/>
            <person name="Larsson T."/>
            <person name="Lv J."/>
            <person name="Arendt D."/>
            <person name="Savage R."/>
            <person name="Osoegawa K."/>
            <person name="de Jong P."/>
            <person name="Grimwood J."/>
            <person name="Chapman J.A."/>
            <person name="Shapiro H."/>
            <person name="Aerts A."/>
            <person name="Otillar R.P."/>
            <person name="Terry A.Y."/>
            <person name="Boore J.L."/>
            <person name="Grigoriev I.V."/>
            <person name="Lindberg D.R."/>
            <person name="Seaver E.C."/>
            <person name="Weisblat D.A."/>
            <person name="Putnam N.H."/>
            <person name="Rokhsar D.S."/>
        </authorList>
    </citation>
    <scope>NUCLEOTIDE SEQUENCE</scope>
    <source>
        <strain evidence="2 4">I ESC-2004</strain>
    </source>
</reference>
<evidence type="ECO:0000313" key="2">
    <source>
        <dbReference type="EMBL" id="ELU14931.1"/>
    </source>
</evidence>
<gene>
    <name evidence="2" type="ORF">CAPTEDRAFT_213697</name>
</gene>
<dbReference type="EMBL" id="KB294182">
    <property type="protein sequence ID" value="ELU14931.1"/>
    <property type="molecule type" value="Genomic_DNA"/>
</dbReference>
<evidence type="ECO:0000313" key="3">
    <source>
        <dbReference type="EnsemblMetazoa" id="CapteP213697"/>
    </source>
</evidence>
<keyword evidence="4" id="KW-1185">Reference proteome</keyword>
<dbReference type="HOGENOM" id="CLU_845287_0_0_1"/>
<sequence>MDKTVLSGVQDERTRDPFRKQHKQGKDETDDEARRVGESTIRQSEAFAKIQFTLLSKTHFLEGKVDTGAQGNLLPMRTYEKILKVATLPTHTSSMRLSTYSGEKIPHIGTVTLDCRKESTSDLTPIEFYVTNSPGPVIFGLPTCVKLGLVTMNLCLEKAGQMDRITARCNRFSYLERRRSYFPGKQAATSLQSSKMLMEGMRSDLNRLSDHMDHIEVQRSDAIVVCYIMTVTTVSPPLLSRYDLWRLCRPPDLRAARARDCIHLPKGNQRILRSQKANVQLANTGGQKFAENKEPESKRIHHCQIATTWKAPIFCIFLLEAQAPSHPWF</sequence>